<dbReference type="Proteomes" id="UP000193017">
    <property type="component" value="Chromosome"/>
</dbReference>
<dbReference type="OrthoDB" id="6172743at2"/>
<dbReference type="Pfam" id="PF00583">
    <property type="entry name" value="Acetyltransf_1"/>
    <property type="match status" value="1"/>
</dbReference>
<dbReference type="Gene3D" id="3.40.630.30">
    <property type="match status" value="1"/>
</dbReference>
<dbReference type="SUPFAM" id="SSF55729">
    <property type="entry name" value="Acyl-CoA N-acyltransferases (Nat)"/>
    <property type="match status" value="1"/>
</dbReference>
<reference evidence="2 3" key="1">
    <citation type="submission" date="2017-03" db="EMBL/GenBank/DDBJ databases">
        <title>Genome sequence of Paracoccus contaminans isolated from a water microcosm.</title>
        <authorList>
            <person name="Aurass P."/>
            <person name="Karste S."/>
            <person name="Trost E."/>
            <person name="Glaeser S.P."/>
            <person name="Kaempfer P."/>
            <person name="Flieger A."/>
        </authorList>
    </citation>
    <scope>NUCLEOTIDE SEQUENCE [LARGE SCALE GENOMIC DNA]</scope>
    <source>
        <strain evidence="3">RKI 16-01929T\LMG 29738T\CCM 8701T\CIP 111112T</strain>
    </source>
</reference>
<accession>A0A1W6CUE8</accession>
<evidence type="ECO:0000313" key="3">
    <source>
        <dbReference type="Proteomes" id="UP000193017"/>
    </source>
</evidence>
<gene>
    <name evidence="2" type="ORF">B0A89_00820</name>
</gene>
<dbReference type="STRING" id="1945662.B0A89_00820"/>
<name>A0A1W6CUE8_9RHOB</name>
<keyword evidence="3" id="KW-1185">Reference proteome</keyword>
<dbReference type="InterPro" id="IPR000182">
    <property type="entry name" value="GNAT_dom"/>
</dbReference>
<dbReference type="GO" id="GO:0016747">
    <property type="term" value="F:acyltransferase activity, transferring groups other than amino-acyl groups"/>
    <property type="evidence" value="ECO:0007669"/>
    <property type="project" value="InterPro"/>
</dbReference>
<evidence type="ECO:0000313" key="2">
    <source>
        <dbReference type="EMBL" id="ARJ68409.1"/>
    </source>
</evidence>
<dbReference type="RefSeq" id="WP_085376517.1">
    <property type="nucleotide sequence ID" value="NZ_CP020612.1"/>
</dbReference>
<dbReference type="EMBL" id="CP020612">
    <property type="protein sequence ID" value="ARJ68409.1"/>
    <property type="molecule type" value="Genomic_DNA"/>
</dbReference>
<evidence type="ECO:0000259" key="1">
    <source>
        <dbReference type="PROSITE" id="PS51186"/>
    </source>
</evidence>
<sequence length="160" mass="17870">MPALWQLTPDRVGEWRGIRLAALRDAPGIFADAWADWVDRPDADFLPPLDNSDFWAAGHVPGHPLAVARWARHDTVADAAMLMSVFARREARGTGMMDRLIHHLLGRASGQARRMLLHVAAGNDPAIRLYCRHGFQPTPRAPFPNRDGVIEIEMMRPLPA</sequence>
<dbReference type="AlphaFoldDB" id="A0A1W6CUE8"/>
<dbReference type="PROSITE" id="PS51186">
    <property type="entry name" value="GNAT"/>
    <property type="match status" value="1"/>
</dbReference>
<organism evidence="2 3">
    <name type="scientific">Paracoccus contaminans</name>
    <dbReference type="NCBI Taxonomy" id="1945662"/>
    <lineage>
        <taxon>Bacteria</taxon>
        <taxon>Pseudomonadati</taxon>
        <taxon>Pseudomonadota</taxon>
        <taxon>Alphaproteobacteria</taxon>
        <taxon>Rhodobacterales</taxon>
        <taxon>Paracoccaceae</taxon>
        <taxon>Paracoccus</taxon>
    </lineage>
</organism>
<dbReference type="KEGG" id="pcon:B0A89_00820"/>
<feature type="domain" description="N-acetyltransferase" evidence="1">
    <location>
        <begin position="2"/>
        <end position="159"/>
    </location>
</feature>
<dbReference type="InterPro" id="IPR016181">
    <property type="entry name" value="Acyl_CoA_acyltransferase"/>
</dbReference>
<proteinExistence type="predicted"/>
<protein>
    <recommendedName>
        <fullName evidence="1">N-acetyltransferase domain-containing protein</fullName>
    </recommendedName>
</protein>